<name>A0ABW6U3K0_9ACTN</name>
<proteinExistence type="predicted"/>
<dbReference type="EMBL" id="JBIAUT010000007">
    <property type="protein sequence ID" value="MFF4218677.1"/>
    <property type="molecule type" value="Genomic_DNA"/>
</dbReference>
<protein>
    <submittedName>
        <fullName evidence="2">Uncharacterized protein</fullName>
    </submittedName>
</protein>
<evidence type="ECO:0000313" key="3">
    <source>
        <dbReference type="Proteomes" id="UP001602123"/>
    </source>
</evidence>
<evidence type="ECO:0000256" key="1">
    <source>
        <dbReference type="SAM" id="SignalP"/>
    </source>
</evidence>
<sequence length="69" mass="6978">MKRLRSALTTAAATVLLSVCGMVPASPAYAEGTIHLLGDTAEVELDGVIAVSLFGGTVVTLQNPLPGIV</sequence>
<dbReference type="Proteomes" id="UP001602123">
    <property type="component" value="Unassembled WGS sequence"/>
</dbReference>
<dbReference type="RefSeq" id="WP_364896934.1">
    <property type="nucleotide sequence ID" value="NZ_JBFAUC010000009.1"/>
</dbReference>
<organism evidence="2 3">
    <name type="scientific">Streptomyces nondiastaticus</name>
    <dbReference type="NCBI Taxonomy" id="3154512"/>
    <lineage>
        <taxon>Bacteria</taxon>
        <taxon>Bacillati</taxon>
        <taxon>Actinomycetota</taxon>
        <taxon>Actinomycetes</taxon>
        <taxon>Kitasatosporales</taxon>
        <taxon>Streptomycetaceae</taxon>
        <taxon>Streptomyces</taxon>
    </lineage>
</organism>
<feature type="chain" id="PRO_5046637677" evidence="1">
    <location>
        <begin position="31"/>
        <end position="69"/>
    </location>
</feature>
<keyword evidence="1" id="KW-0732">Signal</keyword>
<feature type="signal peptide" evidence="1">
    <location>
        <begin position="1"/>
        <end position="30"/>
    </location>
</feature>
<comment type="caution">
    <text evidence="2">The sequence shown here is derived from an EMBL/GenBank/DDBJ whole genome shotgun (WGS) entry which is preliminary data.</text>
</comment>
<accession>A0ABW6U3K0</accession>
<gene>
    <name evidence="2" type="ORF">ACFYZM_20650</name>
</gene>
<keyword evidence="3" id="KW-1185">Reference proteome</keyword>
<reference evidence="2 3" key="1">
    <citation type="submission" date="2024-10" db="EMBL/GenBank/DDBJ databases">
        <title>The Natural Products Discovery Center: Release of the First 8490 Sequenced Strains for Exploring Actinobacteria Biosynthetic Diversity.</title>
        <authorList>
            <person name="Kalkreuter E."/>
            <person name="Kautsar S.A."/>
            <person name="Yang D."/>
            <person name="Bader C.D."/>
            <person name="Teijaro C.N."/>
            <person name="Fluegel L."/>
            <person name="Davis C.M."/>
            <person name="Simpson J.R."/>
            <person name="Lauterbach L."/>
            <person name="Steele A.D."/>
            <person name="Gui C."/>
            <person name="Meng S."/>
            <person name="Li G."/>
            <person name="Viehrig K."/>
            <person name="Ye F."/>
            <person name="Su P."/>
            <person name="Kiefer A.F."/>
            <person name="Nichols A."/>
            <person name="Cepeda A.J."/>
            <person name="Yan W."/>
            <person name="Fan B."/>
            <person name="Jiang Y."/>
            <person name="Adhikari A."/>
            <person name="Zheng C.-J."/>
            <person name="Schuster L."/>
            <person name="Cowan T.M."/>
            <person name="Smanski M.J."/>
            <person name="Chevrette M.G."/>
            <person name="De Carvalho L.P.S."/>
            <person name="Shen B."/>
        </authorList>
    </citation>
    <scope>NUCLEOTIDE SEQUENCE [LARGE SCALE GENOMIC DNA]</scope>
    <source>
        <strain evidence="2 3">NPDC001650</strain>
    </source>
</reference>
<evidence type="ECO:0000313" key="2">
    <source>
        <dbReference type="EMBL" id="MFF4218677.1"/>
    </source>
</evidence>